<evidence type="ECO:0000313" key="3">
    <source>
        <dbReference type="Proteomes" id="UP000315700"/>
    </source>
</evidence>
<organism evidence="2 3">
    <name type="scientific">Caulifigura coniformis</name>
    <dbReference type="NCBI Taxonomy" id="2527983"/>
    <lineage>
        <taxon>Bacteria</taxon>
        <taxon>Pseudomonadati</taxon>
        <taxon>Planctomycetota</taxon>
        <taxon>Planctomycetia</taxon>
        <taxon>Planctomycetales</taxon>
        <taxon>Planctomycetaceae</taxon>
        <taxon>Caulifigura</taxon>
    </lineage>
</organism>
<dbReference type="InParanoid" id="A0A517SD27"/>
<protein>
    <submittedName>
        <fullName evidence="2">Uncharacterized protein</fullName>
    </submittedName>
</protein>
<feature type="region of interest" description="Disordered" evidence="1">
    <location>
        <begin position="1"/>
        <end position="35"/>
    </location>
</feature>
<feature type="region of interest" description="Disordered" evidence="1">
    <location>
        <begin position="48"/>
        <end position="68"/>
    </location>
</feature>
<keyword evidence="3" id="KW-1185">Reference proteome</keyword>
<reference evidence="2 3" key="1">
    <citation type="submission" date="2019-02" db="EMBL/GenBank/DDBJ databases">
        <title>Deep-cultivation of Planctomycetes and their phenomic and genomic characterization uncovers novel biology.</title>
        <authorList>
            <person name="Wiegand S."/>
            <person name="Jogler M."/>
            <person name="Boedeker C."/>
            <person name="Pinto D."/>
            <person name="Vollmers J."/>
            <person name="Rivas-Marin E."/>
            <person name="Kohn T."/>
            <person name="Peeters S.H."/>
            <person name="Heuer A."/>
            <person name="Rast P."/>
            <person name="Oberbeckmann S."/>
            <person name="Bunk B."/>
            <person name="Jeske O."/>
            <person name="Meyerdierks A."/>
            <person name="Storesund J.E."/>
            <person name="Kallscheuer N."/>
            <person name="Luecker S."/>
            <person name="Lage O.M."/>
            <person name="Pohl T."/>
            <person name="Merkel B.J."/>
            <person name="Hornburger P."/>
            <person name="Mueller R.-W."/>
            <person name="Bruemmer F."/>
            <person name="Labrenz M."/>
            <person name="Spormann A.M."/>
            <person name="Op den Camp H."/>
            <person name="Overmann J."/>
            <person name="Amann R."/>
            <person name="Jetten M.S.M."/>
            <person name="Mascher T."/>
            <person name="Medema M.H."/>
            <person name="Devos D.P."/>
            <person name="Kaster A.-K."/>
            <person name="Ovreas L."/>
            <person name="Rohde M."/>
            <person name="Galperin M.Y."/>
            <person name="Jogler C."/>
        </authorList>
    </citation>
    <scope>NUCLEOTIDE SEQUENCE [LARGE SCALE GENOMIC DNA]</scope>
    <source>
        <strain evidence="2 3">Pan44</strain>
    </source>
</reference>
<sequence length="81" mass="8501">MNPIAADTVTRQTVAGQRTPAFQASSPRRNAVGPCGRHVAPAWAARIPVRNHPGRKGNNNAPPPDPVILGVHGILAPETQV</sequence>
<accession>A0A517SD27</accession>
<gene>
    <name evidence="2" type="ORF">Pan44_20440</name>
</gene>
<dbReference type="AlphaFoldDB" id="A0A517SD27"/>
<dbReference type="KEGG" id="ccos:Pan44_20440"/>
<evidence type="ECO:0000256" key="1">
    <source>
        <dbReference type="SAM" id="MobiDB-lite"/>
    </source>
</evidence>
<dbReference type="EMBL" id="CP036271">
    <property type="protein sequence ID" value="QDT54017.1"/>
    <property type="molecule type" value="Genomic_DNA"/>
</dbReference>
<proteinExistence type="predicted"/>
<evidence type="ECO:0000313" key="2">
    <source>
        <dbReference type="EMBL" id="QDT54017.1"/>
    </source>
</evidence>
<dbReference type="Proteomes" id="UP000315700">
    <property type="component" value="Chromosome"/>
</dbReference>
<feature type="compositionally biased region" description="Polar residues" evidence="1">
    <location>
        <begin position="9"/>
        <end position="28"/>
    </location>
</feature>
<name>A0A517SD27_9PLAN</name>